<dbReference type="Gene3D" id="3.40.605.10">
    <property type="entry name" value="Aldehyde Dehydrogenase, Chain A, domain 1"/>
    <property type="match status" value="1"/>
</dbReference>
<evidence type="ECO:0000256" key="4">
    <source>
        <dbReference type="ARBA" id="ARBA00024226"/>
    </source>
</evidence>
<feature type="domain" description="Aldehyde dehydrogenase" evidence="7">
    <location>
        <begin position="3"/>
        <end position="342"/>
    </location>
</feature>
<evidence type="ECO:0000256" key="2">
    <source>
        <dbReference type="ARBA" id="ARBA00023002"/>
    </source>
</evidence>
<dbReference type="EC" id="1.2.1.3" evidence="4"/>
<protein>
    <recommendedName>
        <fullName evidence="4">aldehyde dehydrogenase (NAD(+))</fullName>
        <ecNumber evidence="4">1.2.1.3</ecNumber>
    </recommendedName>
</protein>
<dbReference type="InterPro" id="IPR016162">
    <property type="entry name" value="Ald_DH_N"/>
</dbReference>
<evidence type="ECO:0000256" key="5">
    <source>
        <dbReference type="PROSITE-ProRule" id="PRU10007"/>
    </source>
</evidence>
<name>A0A0A9DGX8_ARUDO</name>
<dbReference type="PROSITE" id="PS00070">
    <property type="entry name" value="ALDEHYDE_DEHYDR_CYS"/>
    <property type="match status" value="1"/>
</dbReference>
<keyword evidence="2 6" id="KW-0560">Oxidoreductase</keyword>
<reference evidence="8" key="1">
    <citation type="submission" date="2014-09" db="EMBL/GenBank/DDBJ databases">
        <authorList>
            <person name="Magalhaes I.L.F."/>
            <person name="Oliveira U."/>
            <person name="Santos F.R."/>
            <person name="Vidigal T.H.D.A."/>
            <person name="Brescovit A.D."/>
            <person name="Santos A.J."/>
        </authorList>
    </citation>
    <scope>NUCLEOTIDE SEQUENCE</scope>
    <source>
        <tissue evidence="8">Shoot tissue taken approximately 20 cm above the soil surface</tissue>
    </source>
</reference>
<keyword evidence="3" id="KW-0520">NAD</keyword>
<dbReference type="Gene3D" id="3.40.309.10">
    <property type="entry name" value="Aldehyde Dehydrogenase, Chain A, domain 2"/>
    <property type="match status" value="1"/>
</dbReference>
<sequence length="352" mass="38000">MHGYTLKEPVGVVGLIVPWNYPSTMFFFKVSPALAAGCTVVVKPAEQTPLSALFYAHLAKEAGIPDGVLNVVPGFGPTAGTAVTSHMDIDKVSFTGSTEVGRLVMKAAAESNLKPVSLELGGKSPMIVFDDADLDMAVNLVNFATYTNKGEICVAGTRIYVQEGIYDAFVKKAAELAKKSVVGDPFNPHVHQGPQVDKDQYEKVLKYIDLGMREGATLVTGGKPCGDQGYYIEPTIFTDVKDNMAIAQDEIFGPVMALMKFKTVEEAIQKANNTRYGLAAGIVTKNLDIANTVSRSIRAGAIWINCYFAFDPDAPFGGFKHSGFGKDMGMDGLEKYLQTKTVVTPLYNTPWL</sequence>
<dbReference type="PROSITE" id="PS00687">
    <property type="entry name" value="ALDEHYDE_DEHYDR_GLU"/>
    <property type="match status" value="1"/>
</dbReference>
<comment type="similarity">
    <text evidence="1 6">Belongs to the aldehyde dehydrogenase family.</text>
</comment>
<proteinExistence type="inferred from homology"/>
<dbReference type="EMBL" id="GBRH01213005">
    <property type="protein sequence ID" value="JAD84890.1"/>
    <property type="molecule type" value="Transcribed_RNA"/>
</dbReference>
<dbReference type="AlphaFoldDB" id="A0A0A9DGX8"/>
<feature type="active site" evidence="5">
    <location>
        <position position="119"/>
    </location>
</feature>
<evidence type="ECO:0000256" key="1">
    <source>
        <dbReference type="ARBA" id="ARBA00009986"/>
    </source>
</evidence>
<dbReference type="SUPFAM" id="SSF53720">
    <property type="entry name" value="ALDH-like"/>
    <property type="match status" value="1"/>
</dbReference>
<evidence type="ECO:0000313" key="8">
    <source>
        <dbReference type="EMBL" id="JAD84890.1"/>
    </source>
</evidence>
<dbReference type="InterPro" id="IPR029510">
    <property type="entry name" value="Ald_DH_CS_GLU"/>
</dbReference>
<dbReference type="GO" id="GO:0004029">
    <property type="term" value="F:aldehyde dehydrogenase (NAD+) activity"/>
    <property type="evidence" value="ECO:0007669"/>
    <property type="project" value="UniProtKB-EC"/>
</dbReference>
<dbReference type="FunFam" id="3.40.605.10:FF:000029">
    <property type="entry name" value="Aldehyde dehydrogenase, mitochondrial"/>
    <property type="match status" value="1"/>
</dbReference>
<reference evidence="8" key="2">
    <citation type="journal article" date="2015" name="Data Brief">
        <title>Shoot transcriptome of the giant reed, Arundo donax.</title>
        <authorList>
            <person name="Barrero R.A."/>
            <person name="Guerrero F.D."/>
            <person name="Moolhuijzen P."/>
            <person name="Goolsby J.A."/>
            <person name="Tidwell J."/>
            <person name="Bellgard S.E."/>
            <person name="Bellgard M.I."/>
        </authorList>
    </citation>
    <scope>NUCLEOTIDE SEQUENCE</scope>
    <source>
        <tissue evidence="8">Shoot tissue taken approximately 20 cm above the soil surface</tissue>
    </source>
</reference>
<evidence type="ECO:0000256" key="3">
    <source>
        <dbReference type="ARBA" id="ARBA00023027"/>
    </source>
</evidence>
<accession>A0A0A9DGX8</accession>
<dbReference type="InterPro" id="IPR015590">
    <property type="entry name" value="Aldehyde_DH_dom"/>
</dbReference>
<dbReference type="InterPro" id="IPR016163">
    <property type="entry name" value="Ald_DH_C"/>
</dbReference>
<dbReference type="InterPro" id="IPR016161">
    <property type="entry name" value="Ald_DH/histidinol_DH"/>
</dbReference>
<dbReference type="Pfam" id="PF00171">
    <property type="entry name" value="Aldedh"/>
    <property type="match status" value="1"/>
</dbReference>
<organism evidence="8">
    <name type="scientific">Arundo donax</name>
    <name type="common">Giant reed</name>
    <name type="synonym">Donax arundinaceus</name>
    <dbReference type="NCBI Taxonomy" id="35708"/>
    <lineage>
        <taxon>Eukaryota</taxon>
        <taxon>Viridiplantae</taxon>
        <taxon>Streptophyta</taxon>
        <taxon>Embryophyta</taxon>
        <taxon>Tracheophyta</taxon>
        <taxon>Spermatophyta</taxon>
        <taxon>Magnoliopsida</taxon>
        <taxon>Liliopsida</taxon>
        <taxon>Poales</taxon>
        <taxon>Poaceae</taxon>
        <taxon>PACMAD clade</taxon>
        <taxon>Arundinoideae</taxon>
        <taxon>Arundineae</taxon>
        <taxon>Arundo</taxon>
    </lineage>
</organism>
<evidence type="ECO:0000259" key="7">
    <source>
        <dbReference type="Pfam" id="PF00171"/>
    </source>
</evidence>
<evidence type="ECO:0000256" key="6">
    <source>
        <dbReference type="RuleBase" id="RU003345"/>
    </source>
</evidence>
<dbReference type="InterPro" id="IPR016160">
    <property type="entry name" value="Ald_DH_CS_CYS"/>
</dbReference>
<dbReference type="PANTHER" id="PTHR11699">
    <property type="entry name" value="ALDEHYDE DEHYDROGENASE-RELATED"/>
    <property type="match status" value="1"/>
</dbReference>
<dbReference type="FunFam" id="3.40.309.10:FF:000065">
    <property type="entry name" value="Aldehyde dehydrogenase3"/>
    <property type="match status" value="1"/>
</dbReference>
<dbReference type="FunFam" id="3.40.605.10:FF:000026">
    <property type="entry name" value="Aldehyde dehydrogenase, putative"/>
    <property type="match status" value="1"/>
</dbReference>